<keyword evidence="2" id="KW-0472">Membrane</keyword>
<proteinExistence type="predicted"/>
<reference evidence="3 4" key="1">
    <citation type="journal article" date="2021" name="Int. J. Syst. Evol. Microbiol.">
        <title>Salipiger mangrovisoli sp. nov., isolated from mangrove soil and the proposal for the reclassification of Paraphaeobacter pallidus as Salipiger pallidus comb. nov.</title>
        <authorList>
            <person name="Du J."/>
            <person name="Liu Y."/>
            <person name="Pei T."/>
            <person name="Deng M.R."/>
            <person name="Zhu H."/>
        </authorList>
    </citation>
    <scope>NUCLEOTIDE SEQUENCE [LARGE SCALE GENOMIC DNA]</scope>
    <source>
        <strain evidence="3 4">6D45A</strain>
    </source>
</reference>
<gene>
    <name evidence="3" type="ORF">IQ782_10565</name>
</gene>
<accession>A0ABR9X1B1</accession>
<evidence type="ECO:0000313" key="4">
    <source>
        <dbReference type="Proteomes" id="UP000607796"/>
    </source>
</evidence>
<comment type="caution">
    <text evidence="3">The sequence shown here is derived from an EMBL/GenBank/DDBJ whole genome shotgun (WGS) entry which is preliminary data.</text>
</comment>
<feature type="transmembrane region" description="Helical" evidence="2">
    <location>
        <begin position="37"/>
        <end position="64"/>
    </location>
</feature>
<feature type="region of interest" description="Disordered" evidence="1">
    <location>
        <begin position="71"/>
        <end position="95"/>
    </location>
</feature>
<evidence type="ECO:0000256" key="2">
    <source>
        <dbReference type="SAM" id="Phobius"/>
    </source>
</evidence>
<keyword evidence="2" id="KW-1133">Transmembrane helix</keyword>
<organism evidence="3 4">
    <name type="scientific">Salipiger mangrovisoli</name>
    <dbReference type="NCBI Taxonomy" id="2865933"/>
    <lineage>
        <taxon>Bacteria</taxon>
        <taxon>Pseudomonadati</taxon>
        <taxon>Pseudomonadota</taxon>
        <taxon>Alphaproteobacteria</taxon>
        <taxon>Rhodobacterales</taxon>
        <taxon>Roseobacteraceae</taxon>
        <taxon>Salipiger</taxon>
    </lineage>
</organism>
<dbReference type="RefSeq" id="WP_194134599.1">
    <property type="nucleotide sequence ID" value="NZ_JADFFK010000007.1"/>
</dbReference>
<sequence>MFTELVGYLACTLVLLTFCCGDTVHLRTLAITSNLCFLAYSALSGLLPIGLLHATLLIINARFLRIEIQRRRPRPHRRGPQPMTRAKFSGQYTDK</sequence>
<name>A0ABR9X1B1_9RHOB</name>
<dbReference type="EMBL" id="JADFFK010000007">
    <property type="protein sequence ID" value="MBE9637282.1"/>
    <property type="molecule type" value="Genomic_DNA"/>
</dbReference>
<evidence type="ECO:0000313" key="3">
    <source>
        <dbReference type="EMBL" id="MBE9637282.1"/>
    </source>
</evidence>
<evidence type="ECO:0008006" key="5">
    <source>
        <dbReference type="Google" id="ProtNLM"/>
    </source>
</evidence>
<keyword evidence="2" id="KW-0812">Transmembrane</keyword>
<dbReference type="Proteomes" id="UP000607796">
    <property type="component" value="Unassembled WGS sequence"/>
</dbReference>
<protein>
    <recommendedName>
        <fullName evidence="5">Inner membrane protein</fullName>
    </recommendedName>
</protein>
<evidence type="ECO:0000256" key="1">
    <source>
        <dbReference type="SAM" id="MobiDB-lite"/>
    </source>
</evidence>
<keyword evidence="4" id="KW-1185">Reference proteome</keyword>